<feature type="transmembrane region" description="Helical" evidence="2">
    <location>
        <begin position="69"/>
        <end position="90"/>
    </location>
</feature>
<dbReference type="RefSeq" id="WP_110376220.1">
    <property type="nucleotide sequence ID" value="NZ_CAKNFM010000006.1"/>
</dbReference>
<keyword evidence="2" id="KW-0472">Membrane</keyword>
<evidence type="ECO:0000313" key="3">
    <source>
        <dbReference type="EMBL" id="PXW56486.1"/>
    </source>
</evidence>
<protein>
    <submittedName>
        <fullName evidence="3">Uncharacterized protein</fullName>
    </submittedName>
</protein>
<evidence type="ECO:0000256" key="1">
    <source>
        <dbReference type="SAM" id="MobiDB-lite"/>
    </source>
</evidence>
<accession>A0A2V3U1X5</accession>
<keyword evidence="2" id="KW-1133">Transmembrane helix</keyword>
<feature type="compositionally biased region" description="Basic and acidic residues" evidence="1">
    <location>
        <begin position="16"/>
        <end position="27"/>
    </location>
</feature>
<dbReference type="EMBL" id="QJJK01000008">
    <property type="protein sequence ID" value="PXW56486.1"/>
    <property type="molecule type" value="Genomic_DNA"/>
</dbReference>
<dbReference type="OrthoDB" id="8243434at2"/>
<dbReference type="Proteomes" id="UP000248021">
    <property type="component" value="Unassembled WGS sequence"/>
</dbReference>
<sequence>MSAGAKRANAKRANAKRSDTNRGDPQHGGKSPAPQKQPLPGRPAGGTNGVEDGVVLSPAELRRRRTRNIAIAVTLGALVILFYVMTLARLGSNVMNRPL</sequence>
<comment type="caution">
    <text evidence="3">The sequence shown here is derived from an EMBL/GenBank/DDBJ whole genome shotgun (WGS) entry which is preliminary data.</text>
</comment>
<reference evidence="3 4" key="1">
    <citation type="submission" date="2018-05" db="EMBL/GenBank/DDBJ databases">
        <title>Genomic Encyclopedia of Type Strains, Phase IV (KMG-IV): sequencing the most valuable type-strain genomes for metagenomic binning, comparative biology and taxonomic classification.</title>
        <authorList>
            <person name="Goeker M."/>
        </authorList>
    </citation>
    <scope>NUCLEOTIDE SEQUENCE [LARGE SCALE GENOMIC DNA]</scope>
    <source>
        <strain evidence="3 4">DSM 6462</strain>
    </source>
</reference>
<evidence type="ECO:0000313" key="4">
    <source>
        <dbReference type="Proteomes" id="UP000248021"/>
    </source>
</evidence>
<keyword evidence="2" id="KW-0812">Transmembrane</keyword>
<proteinExistence type="predicted"/>
<name>A0A2V3U1X5_9HYPH</name>
<gene>
    <name evidence="3" type="ORF">C7450_108236</name>
</gene>
<feature type="region of interest" description="Disordered" evidence="1">
    <location>
        <begin position="1"/>
        <end position="61"/>
    </location>
</feature>
<organism evidence="3 4">
    <name type="scientific">Chelatococcus asaccharovorans</name>
    <dbReference type="NCBI Taxonomy" id="28210"/>
    <lineage>
        <taxon>Bacteria</taxon>
        <taxon>Pseudomonadati</taxon>
        <taxon>Pseudomonadota</taxon>
        <taxon>Alphaproteobacteria</taxon>
        <taxon>Hyphomicrobiales</taxon>
        <taxon>Chelatococcaceae</taxon>
        <taxon>Chelatococcus</taxon>
    </lineage>
</organism>
<keyword evidence="4" id="KW-1185">Reference proteome</keyword>
<evidence type="ECO:0000256" key="2">
    <source>
        <dbReference type="SAM" id="Phobius"/>
    </source>
</evidence>
<dbReference type="AlphaFoldDB" id="A0A2V3U1X5"/>